<dbReference type="SMART" id="SM00239">
    <property type="entry name" value="C2"/>
    <property type="match status" value="2"/>
</dbReference>
<keyword evidence="10" id="KW-0677">Repeat</keyword>
<dbReference type="EMBL" id="BLKM01000907">
    <property type="protein sequence ID" value="GFG39527.1"/>
    <property type="molecule type" value="Genomic_DNA"/>
</dbReference>
<dbReference type="Gene3D" id="2.60.40.150">
    <property type="entry name" value="C2 domain"/>
    <property type="match status" value="2"/>
</dbReference>
<comment type="function">
    <text evidence="15">Calcium-dependent phospholipid-binding protein that plays a role in ERBB2-mediated tumor cell migration in response to growth factor heregulin stimulation.</text>
</comment>
<dbReference type="InterPro" id="IPR035892">
    <property type="entry name" value="C2_domain_sf"/>
</dbReference>
<comment type="subunit">
    <text evidence="16">Monomer. Interacts with ERBB2 (preferentially with the tyrosine phosphorylated form); this interaction occurs at the cell membrane and is increased in a growth factor heregulin-dependent manner. Interacts with SHC1; this interaction may mediate the binding of CPNE3 with ERBB2. Interacts with RACK1.</text>
</comment>
<dbReference type="InterPro" id="IPR000008">
    <property type="entry name" value="C2_dom"/>
</dbReference>
<dbReference type="AlphaFoldDB" id="A0A6L2QC69"/>
<dbReference type="InterPro" id="IPR045052">
    <property type="entry name" value="Copine"/>
</dbReference>
<dbReference type="FunFam" id="2.60.40.150:FF:000042">
    <property type="entry name" value="Copine 3"/>
    <property type="match status" value="1"/>
</dbReference>
<evidence type="ECO:0000313" key="21">
    <source>
        <dbReference type="EMBL" id="GFG39527.1"/>
    </source>
</evidence>
<comment type="similarity">
    <text evidence="5">Belongs to the copine family.</text>
</comment>
<evidence type="ECO:0000256" key="2">
    <source>
        <dbReference type="ARBA" id="ARBA00004236"/>
    </source>
</evidence>
<keyword evidence="22" id="KW-1185">Reference proteome</keyword>
<keyword evidence="12" id="KW-0965">Cell junction</keyword>
<feature type="domain" description="C2" evidence="20">
    <location>
        <begin position="162"/>
        <end position="289"/>
    </location>
</feature>
<dbReference type="GO" id="GO:0005544">
    <property type="term" value="F:calcium-dependent phospholipid binding"/>
    <property type="evidence" value="ECO:0007669"/>
    <property type="project" value="InterPro"/>
</dbReference>
<organism evidence="21 22">
    <name type="scientific">Coptotermes formosanus</name>
    <name type="common">Formosan subterranean termite</name>
    <dbReference type="NCBI Taxonomy" id="36987"/>
    <lineage>
        <taxon>Eukaryota</taxon>
        <taxon>Metazoa</taxon>
        <taxon>Ecdysozoa</taxon>
        <taxon>Arthropoda</taxon>
        <taxon>Hexapoda</taxon>
        <taxon>Insecta</taxon>
        <taxon>Pterygota</taxon>
        <taxon>Neoptera</taxon>
        <taxon>Polyneoptera</taxon>
        <taxon>Dictyoptera</taxon>
        <taxon>Blattodea</taxon>
        <taxon>Blattoidea</taxon>
        <taxon>Termitoidae</taxon>
        <taxon>Rhinotermitidae</taxon>
        <taxon>Coptotermes</taxon>
    </lineage>
</organism>
<dbReference type="Proteomes" id="UP000502823">
    <property type="component" value="Unassembled WGS sequence"/>
</dbReference>
<dbReference type="PANTHER" id="PTHR10857">
    <property type="entry name" value="COPINE"/>
    <property type="match status" value="1"/>
</dbReference>
<evidence type="ECO:0000256" key="7">
    <source>
        <dbReference type="ARBA" id="ARBA00022490"/>
    </source>
</evidence>
<dbReference type="InterPro" id="IPR010734">
    <property type="entry name" value="Copine_C"/>
</dbReference>
<evidence type="ECO:0000256" key="17">
    <source>
        <dbReference type="ARBA" id="ARBA00074834"/>
    </source>
</evidence>
<evidence type="ECO:0000256" key="11">
    <source>
        <dbReference type="ARBA" id="ARBA00022837"/>
    </source>
</evidence>
<sequence>MPQVLGSNADPDSNAVQQFDLELQWCIQQLEAALTTSKMASKQGQDAAHLLTILRSKKTPVIKKRQVMRSSFGDYRTKMAEEEKKLNKGKLLVSVSCDALNVTAQERICIAAPAPDKKSCFVKRSAVMCEPSQNNFRFNFDGPVDKERTSTSQPTTSHSNFVYKTSDNSFRPGTAAEPTSEVELTLSCRGLQGKDLLSKSDPMCVTYVQPFGESRWVEFHRTEVIDNTHEPDFASKVQMSYRFEEQQRLKFEVYDIDSPSSNLEDHDFLGVAACSLGQIISSGKVQLPLSQRGLRAKDQQGYIIIIAEELVALKDEVIMQFSGTKLDKKHFFGKSNPFLVFHKSLESGDYVVVHKTEVVKNTLNPTWQKFSVSVRTLCNGDYDRNIKVACYDWNSNGKHSLIGEFFITLRQLSEGHAVFQCVHPEKLKKNSSYTHSGVIKRDLFEVRQVYTFMDYIKGGTQLHCSIGIDFTGSNGNPMSPQSLHYISNVPNAYEQAIQAVGGIIQDYDSDKLFPVLGFGARLPPDGKVSHEFFVNMNPTDPYCREITGVLEAYRNCIRQVQLYGPTNFSPIINHVARFAKTYRDGASYFILLILTDGVISDMPQTIQAIVSASMQPMSIIIVGIGSADFSAMEVLDADTVPLKSGGVHAARDIVQFVPFNRFASEGAPHIARLRLAQEVLAEIPTQFTSYMKANNIVPRPPQENVSVLPPDPNIILTAI</sequence>
<evidence type="ECO:0000256" key="13">
    <source>
        <dbReference type="ARBA" id="ARBA00023136"/>
    </source>
</evidence>
<evidence type="ECO:0000256" key="5">
    <source>
        <dbReference type="ARBA" id="ARBA00009048"/>
    </source>
</evidence>
<dbReference type="InterPro" id="IPR037768">
    <property type="entry name" value="C2B_Copine"/>
</dbReference>
<dbReference type="InterPro" id="IPR029274">
    <property type="entry name" value="DUF4615"/>
</dbReference>
<keyword evidence="9" id="KW-0479">Metal-binding</keyword>
<evidence type="ECO:0000256" key="1">
    <source>
        <dbReference type="ARBA" id="ARBA00004123"/>
    </source>
</evidence>
<dbReference type="GO" id="GO:0071277">
    <property type="term" value="P:cellular response to calcium ion"/>
    <property type="evidence" value="ECO:0007669"/>
    <property type="project" value="UniProtKB-ARBA"/>
</dbReference>
<comment type="subcellular location">
    <subcellularLocation>
        <location evidence="3">Cell junction</location>
        <location evidence="3">Focal adhesion</location>
    </subcellularLocation>
    <subcellularLocation>
        <location evidence="2">Cell membrane</location>
    </subcellularLocation>
    <subcellularLocation>
        <location evidence="4">Cytoplasm</location>
    </subcellularLocation>
    <subcellularLocation>
        <location evidence="1">Nucleus</location>
    </subcellularLocation>
</comment>
<dbReference type="GO" id="GO:0046872">
    <property type="term" value="F:metal ion binding"/>
    <property type="evidence" value="ECO:0007669"/>
    <property type="project" value="UniProtKB-KW"/>
</dbReference>
<evidence type="ECO:0000313" key="22">
    <source>
        <dbReference type="Proteomes" id="UP000502823"/>
    </source>
</evidence>
<evidence type="ECO:0000256" key="6">
    <source>
        <dbReference type="ARBA" id="ARBA00022475"/>
    </source>
</evidence>
<evidence type="ECO:0000256" key="14">
    <source>
        <dbReference type="ARBA" id="ARBA00023242"/>
    </source>
</evidence>
<dbReference type="InParanoid" id="A0A6L2QC69"/>
<dbReference type="GO" id="GO:0005634">
    <property type="term" value="C:nucleus"/>
    <property type="evidence" value="ECO:0007669"/>
    <property type="project" value="UniProtKB-SubCell"/>
</dbReference>
<gene>
    <name evidence="21" type="ORF">Cfor_00957</name>
</gene>
<evidence type="ECO:0000256" key="8">
    <source>
        <dbReference type="ARBA" id="ARBA00022553"/>
    </source>
</evidence>
<dbReference type="PANTHER" id="PTHR10857:SF106">
    <property type="entry name" value="C2 DOMAIN-CONTAINING PROTEIN"/>
    <property type="match status" value="1"/>
</dbReference>
<evidence type="ECO:0000256" key="10">
    <source>
        <dbReference type="ARBA" id="ARBA00022737"/>
    </source>
</evidence>
<protein>
    <recommendedName>
        <fullName evidence="17">Copine-3</fullName>
    </recommendedName>
    <alternativeName>
        <fullName evidence="18">Copine III</fullName>
    </alternativeName>
</protein>
<keyword evidence="14" id="KW-0539">Nucleus</keyword>
<dbReference type="GO" id="GO:0032991">
    <property type="term" value="C:protein-containing complex"/>
    <property type="evidence" value="ECO:0007669"/>
    <property type="project" value="UniProtKB-ARBA"/>
</dbReference>
<keyword evidence="13" id="KW-0472">Membrane</keyword>
<feature type="region of interest" description="Disordered" evidence="19">
    <location>
        <begin position="140"/>
        <end position="175"/>
    </location>
</feature>
<proteinExistence type="inferred from homology"/>
<accession>A0A6L2QC69</accession>
<evidence type="ECO:0000256" key="15">
    <source>
        <dbReference type="ARBA" id="ARBA00058857"/>
    </source>
</evidence>
<dbReference type="Pfam" id="PF07002">
    <property type="entry name" value="Copine"/>
    <property type="match status" value="1"/>
</dbReference>
<keyword evidence="11" id="KW-0106">Calcium</keyword>
<keyword evidence="7" id="KW-0963">Cytoplasm</keyword>
<dbReference type="Pfam" id="PF15393">
    <property type="entry name" value="DUF4615"/>
    <property type="match status" value="1"/>
</dbReference>
<dbReference type="InterPro" id="IPR036465">
    <property type="entry name" value="vWFA_dom_sf"/>
</dbReference>
<dbReference type="GO" id="GO:0005925">
    <property type="term" value="C:focal adhesion"/>
    <property type="evidence" value="ECO:0007669"/>
    <property type="project" value="UniProtKB-SubCell"/>
</dbReference>
<evidence type="ECO:0000256" key="4">
    <source>
        <dbReference type="ARBA" id="ARBA00004496"/>
    </source>
</evidence>
<evidence type="ECO:0000256" key="9">
    <source>
        <dbReference type="ARBA" id="ARBA00022723"/>
    </source>
</evidence>
<dbReference type="Pfam" id="PF00168">
    <property type="entry name" value="C2"/>
    <property type="match status" value="2"/>
</dbReference>
<evidence type="ECO:0000259" key="20">
    <source>
        <dbReference type="PROSITE" id="PS50004"/>
    </source>
</evidence>
<feature type="compositionally biased region" description="Polar residues" evidence="19">
    <location>
        <begin position="150"/>
        <end position="171"/>
    </location>
</feature>
<evidence type="ECO:0000256" key="18">
    <source>
        <dbReference type="ARBA" id="ARBA00076171"/>
    </source>
</evidence>
<dbReference type="SUPFAM" id="SSF53300">
    <property type="entry name" value="vWA-like"/>
    <property type="match status" value="1"/>
</dbReference>
<evidence type="ECO:0000256" key="12">
    <source>
        <dbReference type="ARBA" id="ARBA00022949"/>
    </source>
</evidence>
<evidence type="ECO:0000256" key="19">
    <source>
        <dbReference type="SAM" id="MobiDB-lite"/>
    </source>
</evidence>
<dbReference type="GO" id="GO:0005737">
    <property type="term" value="C:cytoplasm"/>
    <property type="evidence" value="ECO:0007669"/>
    <property type="project" value="UniProtKB-SubCell"/>
</dbReference>
<keyword evidence="6" id="KW-1003">Cell membrane</keyword>
<comment type="caution">
    <text evidence="21">The sequence shown here is derived from an EMBL/GenBank/DDBJ whole genome shotgun (WGS) entry which is preliminary data.</text>
</comment>
<dbReference type="FunFam" id="2.60.40.150:FF:000099">
    <property type="entry name" value="Copine 3"/>
    <property type="match status" value="1"/>
</dbReference>
<dbReference type="PROSITE" id="PS50004">
    <property type="entry name" value="C2"/>
    <property type="match status" value="2"/>
</dbReference>
<dbReference type="GO" id="GO:0005886">
    <property type="term" value="C:plasma membrane"/>
    <property type="evidence" value="ECO:0007669"/>
    <property type="project" value="UniProtKB-SubCell"/>
</dbReference>
<dbReference type="InterPro" id="IPR002035">
    <property type="entry name" value="VWF_A"/>
</dbReference>
<evidence type="ECO:0000256" key="16">
    <source>
        <dbReference type="ARBA" id="ARBA00065466"/>
    </source>
</evidence>
<name>A0A6L2QC69_COPFO</name>
<dbReference type="OrthoDB" id="20277at2759"/>
<dbReference type="SUPFAM" id="SSF49562">
    <property type="entry name" value="C2 domain (Calcium/lipid-binding domain, CaLB)"/>
    <property type="match status" value="2"/>
</dbReference>
<dbReference type="SMART" id="SM00327">
    <property type="entry name" value="VWA"/>
    <property type="match status" value="1"/>
</dbReference>
<keyword evidence="8" id="KW-0597">Phosphoprotein</keyword>
<dbReference type="CDD" id="cd04047">
    <property type="entry name" value="C2B_Copine"/>
    <property type="match status" value="1"/>
</dbReference>
<evidence type="ECO:0000256" key="3">
    <source>
        <dbReference type="ARBA" id="ARBA00004246"/>
    </source>
</evidence>
<reference evidence="22" key="1">
    <citation type="submission" date="2020-01" db="EMBL/GenBank/DDBJ databases">
        <title>Draft genome sequence of the Termite Coptotermes fromosanus.</title>
        <authorList>
            <person name="Itakura S."/>
            <person name="Yosikawa Y."/>
            <person name="Umezawa K."/>
        </authorList>
    </citation>
    <scope>NUCLEOTIDE SEQUENCE [LARGE SCALE GENOMIC DNA]</scope>
</reference>
<dbReference type="CDD" id="cd04048">
    <property type="entry name" value="C2A_Copine"/>
    <property type="match status" value="1"/>
</dbReference>
<feature type="domain" description="C2" evidence="20">
    <location>
        <begin position="297"/>
        <end position="422"/>
    </location>
</feature>